<dbReference type="OrthoDB" id="2148512at2"/>
<evidence type="ECO:0000256" key="8">
    <source>
        <dbReference type="SAM" id="Phobius"/>
    </source>
</evidence>
<dbReference type="PATRIC" id="fig|1423729.3.peg.881"/>
<protein>
    <submittedName>
        <fullName evidence="9">Rod shape-determining protein MreD</fullName>
    </submittedName>
</protein>
<keyword evidence="7 8" id="KW-0472">Membrane</keyword>
<dbReference type="NCBIfam" id="TIGR03426">
    <property type="entry name" value="shape_MreD"/>
    <property type="match status" value="1"/>
</dbReference>
<evidence type="ECO:0000256" key="3">
    <source>
        <dbReference type="ARBA" id="ARBA00022475"/>
    </source>
</evidence>
<name>A0A0R2CGP3_9LACO</name>
<feature type="transmembrane region" description="Helical" evidence="8">
    <location>
        <begin position="104"/>
        <end position="124"/>
    </location>
</feature>
<proteinExistence type="inferred from homology"/>
<feature type="transmembrane region" description="Helical" evidence="8">
    <location>
        <begin position="144"/>
        <end position="162"/>
    </location>
</feature>
<keyword evidence="3" id="KW-1003">Cell membrane</keyword>
<comment type="subcellular location">
    <subcellularLocation>
        <location evidence="1">Cell membrane</location>
        <topology evidence="1">Multi-pass membrane protein</topology>
    </subcellularLocation>
</comment>
<accession>A0A0R2CGP3</accession>
<dbReference type="STRING" id="1423729.FC80_GL000871"/>
<evidence type="ECO:0000256" key="5">
    <source>
        <dbReference type="ARBA" id="ARBA00022960"/>
    </source>
</evidence>
<dbReference type="GO" id="GO:0005886">
    <property type="term" value="C:plasma membrane"/>
    <property type="evidence" value="ECO:0007669"/>
    <property type="project" value="UniProtKB-SubCell"/>
</dbReference>
<comment type="similarity">
    <text evidence="2">Belongs to the MreD family.</text>
</comment>
<dbReference type="EMBL" id="AYZE01000014">
    <property type="protein sequence ID" value="KRM90877.1"/>
    <property type="molecule type" value="Genomic_DNA"/>
</dbReference>
<organism evidence="9 10">
    <name type="scientific">Liquorilactobacillus cacaonum DSM 21116</name>
    <dbReference type="NCBI Taxonomy" id="1423729"/>
    <lineage>
        <taxon>Bacteria</taxon>
        <taxon>Bacillati</taxon>
        <taxon>Bacillota</taxon>
        <taxon>Bacilli</taxon>
        <taxon>Lactobacillales</taxon>
        <taxon>Lactobacillaceae</taxon>
        <taxon>Liquorilactobacillus</taxon>
    </lineage>
</organism>
<sequence length="171" mass="19685">MRISKIRYYYPIGLFVAFFLDGSLSEKFAGSFFTNTMSIESRLFLLWIVMGVFFAKVEHPYFWAFTIGLMFDLFYTGVIGPFFMLIPLILYLTKMMYSFFTPSFIVVLLIYLIDIALLTLLFYWINVLIGFTSLSLTNFISGTLGPTLAYNLAAFVILYLPIKSLMEGSSR</sequence>
<keyword evidence="6 8" id="KW-1133">Transmembrane helix</keyword>
<feature type="transmembrane region" description="Helical" evidence="8">
    <location>
        <begin position="36"/>
        <end position="55"/>
    </location>
</feature>
<reference evidence="9 10" key="1">
    <citation type="journal article" date="2015" name="Genome Announc.">
        <title>Expanding the biotechnology potential of lactobacilli through comparative genomics of 213 strains and associated genera.</title>
        <authorList>
            <person name="Sun Z."/>
            <person name="Harris H.M."/>
            <person name="McCann A."/>
            <person name="Guo C."/>
            <person name="Argimon S."/>
            <person name="Zhang W."/>
            <person name="Yang X."/>
            <person name="Jeffery I.B."/>
            <person name="Cooney J.C."/>
            <person name="Kagawa T.F."/>
            <person name="Liu W."/>
            <person name="Song Y."/>
            <person name="Salvetti E."/>
            <person name="Wrobel A."/>
            <person name="Rasinkangas P."/>
            <person name="Parkhill J."/>
            <person name="Rea M.C."/>
            <person name="O'Sullivan O."/>
            <person name="Ritari J."/>
            <person name="Douillard F.P."/>
            <person name="Paul Ross R."/>
            <person name="Yang R."/>
            <person name="Briner A.E."/>
            <person name="Felis G.E."/>
            <person name="de Vos W.M."/>
            <person name="Barrangou R."/>
            <person name="Klaenhammer T.R."/>
            <person name="Caufield P.W."/>
            <person name="Cui Y."/>
            <person name="Zhang H."/>
            <person name="O'Toole P.W."/>
        </authorList>
    </citation>
    <scope>NUCLEOTIDE SEQUENCE [LARGE SCALE GENOMIC DNA]</scope>
    <source>
        <strain evidence="9 10">DSM 21116</strain>
    </source>
</reference>
<evidence type="ECO:0000256" key="2">
    <source>
        <dbReference type="ARBA" id="ARBA00007776"/>
    </source>
</evidence>
<dbReference type="Pfam" id="PF04093">
    <property type="entry name" value="MreD"/>
    <property type="match status" value="1"/>
</dbReference>
<gene>
    <name evidence="9" type="ORF">FC80_GL000871</name>
</gene>
<dbReference type="GO" id="GO:0008360">
    <property type="term" value="P:regulation of cell shape"/>
    <property type="evidence" value="ECO:0007669"/>
    <property type="project" value="UniProtKB-KW"/>
</dbReference>
<evidence type="ECO:0000256" key="1">
    <source>
        <dbReference type="ARBA" id="ARBA00004651"/>
    </source>
</evidence>
<evidence type="ECO:0000313" key="9">
    <source>
        <dbReference type="EMBL" id="KRM90877.1"/>
    </source>
</evidence>
<feature type="transmembrane region" description="Helical" evidence="8">
    <location>
        <begin position="61"/>
        <end position="92"/>
    </location>
</feature>
<keyword evidence="5" id="KW-0133">Cell shape</keyword>
<comment type="caution">
    <text evidence="9">The sequence shown here is derived from an EMBL/GenBank/DDBJ whole genome shotgun (WGS) entry which is preliminary data.</text>
</comment>
<dbReference type="RefSeq" id="WP_057829098.1">
    <property type="nucleotide sequence ID" value="NZ_AYZE01000014.1"/>
</dbReference>
<dbReference type="AlphaFoldDB" id="A0A0R2CGP3"/>
<evidence type="ECO:0000256" key="6">
    <source>
        <dbReference type="ARBA" id="ARBA00022989"/>
    </source>
</evidence>
<dbReference type="Proteomes" id="UP000051131">
    <property type="component" value="Unassembled WGS sequence"/>
</dbReference>
<evidence type="ECO:0000256" key="4">
    <source>
        <dbReference type="ARBA" id="ARBA00022692"/>
    </source>
</evidence>
<keyword evidence="4 8" id="KW-0812">Transmembrane</keyword>
<dbReference type="InterPro" id="IPR007227">
    <property type="entry name" value="Cell_shape_determining_MreD"/>
</dbReference>
<keyword evidence="10" id="KW-1185">Reference proteome</keyword>
<evidence type="ECO:0000256" key="7">
    <source>
        <dbReference type="ARBA" id="ARBA00023136"/>
    </source>
</evidence>
<evidence type="ECO:0000313" key="10">
    <source>
        <dbReference type="Proteomes" id="UP000051131"/>
    </source>
</evidence>